<dbReference type="Proteomes" id="UP000035540">
    <property type="component" value="Chromosome"/>
</dbReference>
<evidence type="ECO:0000313" key="3">
    <source>
        <dbReference type="Proteomes" id="UP000035540"/>
    </source>
</evidence>
<keyword evidence="3" id="KW-1185">Reference proteome</keyword>
<gene>
    <name evidence="2" type="ORF">CTEST_00535</name>
</gene>
<evidence type="ECO:0000256" key="1">
    <source>
        <dbReference type="SAM" id="MobiDB-lite"/>
    </source>
</evidence>
<feature type="region of interest" description="Disordered" evidence="1">
    <location>
        <begin position="170"/>
        <end position="220"/>
    </location>
</feature>
<accession>A0A0G3H8S2</accession>
<name>A0A0G3H8S2_9CORY</name>
<sequence length="220" mass="24341">MVPRRYQSHCWALRGRHESLLHPWPRGFLPEGCSYASRPSYPLRFAIPLSFILGMPRKCAAAHKKPSLTCTAVLGMGSDSRPRRKDLTVTLLRPRADFASLCQCGSQRALAAPRWSRRSLCAAAHKKPSLTCAVVLAHGHPKDGVRRKGPAVTLLKARADFAGLCQCDGQRAPAAPRPSRRHCAQLRTKMPSDQQLRKSSTRNLARSDSYSPMSPLPEEV</sequence>
<protein>
    <submittedName>
        <fullName evidence="2">Uncharacterized protein</fullName>
    </submittedName>
</protein>
<proteinExistence type="predicted"/>
<reference evidence="2 3" key="1">
    <citation type="journal article" date="2015" name="Genome Announc.">
        <title>Complete Genome Sequence of the Type Strain Corynebacterium testudinoris DSM 44614, Recovered from Necrotic Lesions in the Mouth of a Tortoise.</title>
        <authorList>
            <person name="Ruckert C."/>
            <person name="Kriete M."/>
            <person name="Jaenicke S."/>
            <person name="Winkler A."/>
            <person name="Tauch A."/>
        </authorList>
    </citation>
    <scope>NUCLEOTIDE SEQUENCE [LARGE SCALE GENOMIC DNA]</scope>
    <source>
        <strain evidence="2 3">DSM 44614</strain>
    </source>
</reference>
<evidence type="ECO:0000313" key="2">
    <source>
        <dbReference type="EMBL" id="AKK07577.1"/>
    </source>
</evidence>
<organism evidence="2 3">
    <name type="scientific">Corynebacterium testudinoris</name>
    <dbReference type="NCBI Taxonomy" id="136857"/>
    <lineage>
        <taxon>Bacteria</taxon>
        <taxon>Bacillati</taxon>
        <taxon>Actinomycetota</taxon>
        <taxon>Actinomycetes</taxon>
        <taxon>Mycobacteriales</taxon>
        <taxon>Corynebacteriaceae</taxon>
        <taxon>Corynebacterium</taxon>
    </lineage>
</organism>
<dbReference type="PATRIC" id="fig|136857.5.peg.106"/>
<dbReference type="EMBL" id="CP011545">
    <property type="protein sequence ID" value="AKK07577.1"/>
    <property type="molecule type" value="Genomic_DNA"/>
</dbReference>
<dbReference type="AlphaFoldDB" id="A0A0G3H8S2"/>
<feature type="compositionally biased region" description="Polar residues" evidence="1">
    <location>
        <begin position="191"/>
        <end position="212"/>
    </location>
</feature>
<dbReference type="KEGG" id="cted:CTEST_00535"/>
<reference evidence="3" key="2">
    <citation type="submission" date="2015-05" db="EMBL/GenBank/DDBJ databases">
        <title>Complete genome sequence of Corynebacterium testudinoris DSM 44614, recovered from necrotic lesions in the mouth of a tortoise.</title>
        <authorList>
            <person name="Ruckert C."/>
            <person name="Albersmeier A."/>
            <person name="Winkler A."/>
            <person name="Tauch A."/>
        </authorList>
    </citation>
    <scope>NUCLEOTIDE SEQUENCE [LARGE SCALE GENOMIC DNA]</scope>
    <source>
        <strain evidence="3">DSM 44614</strain>
    </source>
</reference>